<name>A0A1A0HAP5_9ASCO</name>
<dbReference type="CDD" id="cd00200">
    <property type="entry name" value="WD40"/>
    <property type="match status" value="1"/>
</dbReference>
<dbReference type="GO" id="GO:0070651">
    <property type="term" value="P:nonfunctional rRNA decay"/>
    <property type="evidence" value="ECO:0007669"/>
    <property type="project" value="EnsemblFungi"/>
</dbReference>
<dbReference type="GO" id="GO:0007186">
    <property type="term" value="P:G protein-coupled receptor signaling pathway"/>
    <property type="evidence" value="ECO:0007669"/>
    <property type="project" value="EnsemblFungi"/>
</dbReference>
<reference evidence="7 8" key="1">
    <citation type="submission" date="2016-05" db="EMBL/GenBank/DDBJ databases">
        <title>Comparative genomics of biotechnologically important yeasts.</title>
        <authorList>
            <consortium name="DOE Joint Genome Institute"/>
            <person name="Riley R."/>
            <person name="Haridas S."/>
            <person name="Wolfe K.H."/>
            <person name="Lopes M.R."/>
            <person name="Hittinger C.T."/>
            <person name="Goker M."/>
            <person name="Salamov A."/>
            <person name="Wisecaver J."/>
            <person name="Long T.M."/>
            <person name="Aerts A.L."/>
            <person name="Barry K."/>
            <person name="Choi C."/>
            <person name="Clum A."/>
            <person name="Coughlan A.Y."/>
            <person name="Deshpande S."/>
            <person name="Douglass A.P."/>
            <person name="Hanson S.J."/>
            <person name="Klenk H.-P."/>
            <person name="LaButti K."/>
            <person name="Lapidus A."/>
            <person name="Lindquist E."/>
            <person name="Lipzen A."/>
            <person name="Meier-kolthoff J.P."/>
            <person name="Ohm R.A."/>
            <person name="Otillar R.P."/>
            <person name="Pangilinan J."/>
            <person name="Peng Y."/>
            <person name="Rokas A."/>
            <person name="Rosa C.A."/>
            <person name="Scheuner C."/>
            <person name="Sibirny A.A."/>
            <person name="Slot J.C."/>
            <person name="Stielow J.B."/>
            <person name="Sun H."/>
            <person name="Kurtzman C.P."/>
            <person name="Blackwell M."/>
            <person name="Grigoriev I.V."/>
            <person name="Jeffries T.W."/>
        </authorList>
    </citation>
    <scope>NUCLEOTIDE SEQUENCE [LARGE SCALE GENOMIC DNA]</scope>
    <source>
        <strain evidence="7 8">NRRL YB-4993</strain>
    </source>
</reference>
<dbReference type="GO" id="GO:1903138">
    <property type="term" value="P:negative regulation of cell integrity MAPK cascade"/>
    <property type="evidence" value="ECO:0007669"/>
    <property type="project" value="EnsemblFungi"/>
</dbReference>
<dbReference type="GO" id="GO:0141014">
    <property type="term" value="P:ribosome hibernation"/>
    <property type="evidence" value="ECO:0007669"/>
    <property type="project" value="EnsemblFungi"/>
</dbReference>
<dbReference type="PROSITE" id="PS00678">
    <property type="entry name" value="WD_REPEATS_1"/>
    <property type="match status" value="3"/>
</dbReference>
<dbReference type="PRINTS" id="PR00320">
    <property type="entry name" value="GPROTEINBRPT"/>
</dbReference>
<dbReference type="AlphaFoldDB" id="A0A1A0HAP5"/>
<dbReference type="GO" id="GO:0005092">
    <property type="term" value="F:GDP-dissociation inhibitor activity"/>
    <property type="evidence" value="ECO:0007669"/>
    <property type="project" value="EnsemblFungi"/>
</dbReference>
<dbReference type="SUPFAM" id="SSF50978">
    <property type="entry name" value="WD40 repeat-like"/>
    <property type="match status" value="1"/>
</dbReference>
<evidence type="ECO:0000313" key="7">
    <source>
        <dbReference type="EMBL" id="OBA21194.1"/>
    </source>
</evidence>
<dbReference type="PANTHER" id="PTHR19868">
    <property type="entry name" value="RECEPTOR FOR ACTIVATED PROTEIN KINASE C RACK1"/>
    <property type="match status" value="1"/>
</dbReference>
<keyword evidence="8" id="KW-1185">Reference proteome</keyword>
<organism evidence="7 8">
    <name type="scientific">Metschnikowia bicuspidata var. bicuspidata NRRL YB-4993</name>
    <dbReference type="NCBI Taxonomy" id="869754"/>
    <lineage>
        <taxon>Eukaryota</taxon>
        <taxon>Fungi</taxon>
        <taxon>Dikarya</taxon>
        <taxon>Ascomycota</taxon>
        <taxon>Saccharomycotina</taxon>
        <taxon>Pichiomycetes</taxon>
        <taxon>Metschnikowiaceae</taxon>
        <taxon>Metschnikowia</taxon>
    </lineage>
</organism>
<feature type="repeat" description="WD" evidence="6">
    <location>
        <begin position="279"/>
        <end position="317"/>
    </location>
</feature>
<dbReference type="GO" id="GO:1990116">
    <property type="term" value="P:ribosome-associated ubiquitin-dependent protein catabolic process"/>
    <property type="evidence" value="ECO:0007669"/>
    <property type="project" value="EnsemblFungi"/>
</dbReference>
<dbReference type="GO" id="GO:0006521">
    <property type="term" value="P:regulation of amino acid metabolic process"/>
    <property type="evidence" value="ECO:0007669"/>
    <property type="project" value="EnsemblFungi"/>
</dbReference>
<dbReference type="Gene3D" id="2.130.10.10">
    <property type="entry name" value="YVTN repeat-like/Quinoprotein amine dehydrogenase"/>
    <property type="match status" value="1"/>
</dbReference>
<protein>
    <recommendedName>
        <fullName evidence="4">Small ribosomal subunit protein RACK1</fullName>
    </recommendedName>
    <alternativeName>
        <fullName evidence="5">Guanine nucleotide-binding protein subunit beta-like protein</fullName>
    </alternativeName>
</protein>
<dbReference type="InterPro" id="IPR045223">
    <property type="entry name" value="RACK1-like"/>
</dbReference>
<dbReference type="InterPro" id="IPR015943">
    <property type="entry name" value="WD40/YVTN_repeat-like_dom_sf"/>
</dbReference>
<dbReference type="InterPro" id="IPR020472">
    <property type="entry name" value="WD40_PAC1"/>
</dbReference>
<evidence type="ECO:0000256" key="6">
    <source>
        <dbReference type="PROSITE-ProRule" id="PRU00221"/>
    </source>
</evidence>
<dbReference type="SMART" id="SM00320">
    <property type="entry name" value="WD40"/>
    <property type="match status" value="7"/>
</dbReference>
<comment type="caution">
    <text evidence="7">The sequence shown here is derived from an EMBL/GenBank/DDBJ whole genome shotgun (WGS) entry which is preliminary data.</text>
</comment>
<dbReference type="GO" id="GO:1990145">
    <property type="term" value="P:maintenance of translational fidelity"/>
    <property type="evidence" value="ECO:0007669"/>
    <property type="project" value="EnsemblFungi"/>
</dbReference>
<feature type="repeat" description="WD" evidence="6">
    <location>
        <begin position="104"/>
        <end position="136"/>
    </location>
</feature>
<dbReference type="InterPro" id="IPR019775">
    <property type="entry name" value="WD40_repeat_CS"/>
</dbReference>
<dbReference type="OrthoDB" id="7875889at2759"/>
<evidence type="ECO:0000256" key="1">
    <source>
        <dbReference type="ARBA" id="ARBA00007253"/>
    </source>
</evidence>
<evidence type="ECO:0000256" key="5">
    <source>
        <dbReference type="ARBA" id="ARBA00035400"/>
    </source>
</evidence>
<evidence type="ECO:0000256" key="4">
    <source>
        <dbReference type="ARBA" id="ARBA00035297"/>
    </source>
</evidence>
<dbReference type="GO" id="GO:1902660">
    <property type="term" value="P:negative regulation of glucose mediated signaling pathway"/>
    <property type="evidence" value="ECO:0007669"/>
    <property type="project" value="EnsemblFungi"/>
</dbReference>
<dbReference type="GO" id="GO:1903753">
    <property type="term" value="P:negative regulation of p38MAPK cascade"/>
    <property type="evidence" value="ECO:0007669"/>
    <property type="project" value="EnsemblFungi"/>
</dbReference>
<dbReference type="STRING" id="869754.A0A1A0HAP5"/>
<dbReference type="GeneID" id="30030307"/>
<dbReference type="Proteomes" id="UP000092555">
    <property type="component" value="Unassembled WGS sequence"/>
</dbReference>
<dbReference type="GO" id="GO:0043495">
    <property type="term" value="F:protein-membrane adaptor activity"/>
    <property type="evidence" value="ECO:0007669"/>
    <property type="project" value="EnsemblFungi"/>
</dbReference>
<dbReference type="GO" id="GO:0072344">
    <property type="term" value="P:rescue of stalled ribosome"/>
    <property type="evidence" value="ECO:0007669"/>
    <property type="project" value="EnsemblFungi"/>
</dbReference>
<dbReference type="FunFam" id="2.130.10.10:FF:000039">
    <property type="entry name" value="Guanine nucleotide-binding protein subunit beta-like protein"/>
    <property type="match status" value="1"/>
</dbReference>
<dbReference type="PROSITE" id="PS50082">
    <property type="entry name" value="WD_REPEATS_2"/>
    <property type="match status" value="6"/>
</dbReference>
<dbReference type="InterPro" id="IPR036322">
    <property type="entry name" value="WD40_repeat_dom_sf"/>
</dbReference>
<dbReference type="GO" id="GO:0031139">
    <property type="term" value="P:positive regulation of conjugation with cellular fusion"/>
    <property type="evidence" value="ECO:0007669"/>
    <property type="project" value="EnsemblFungi"/>
</dbReference>
<dbReference type="GO" id="GO:0010508">
    <property type="term" value="P:positive regulation of autophagy"/>
    <property type="evidence" value="ECO:0007669"/>
    <property type="project" value="EnsemblFungi"/>
</dbReference>
<proteinExistence type="inferred from homology"/>
<feature type="repeat" description="WD" evidence="6">
    <location>
        <begin position="62"/>
        <end position="103"/>
    </location>
</feature>
<dbReference type="GO" id="GO:2001125">
    <property type="term" value="P:negative regulation of translational frameshifting"/>
    <property type="evidence" value="ECO:0007669"/>
    <property type="project" value="EnsemblFungi"/>
</dbReference>
<dbReference type="GO" id="GO:2000765">
    <property type="term" value="P:regulation of cytoplasmic translation"/>
    <property type="evidence" value="ECO:0007669"/>
    <property type="project" value="EnsemblFungi"/>
</dbReference>
<feature type="repeat" description="WD" evidence="6">
    <location>
        <begin position="13"/>
        <end position="55"/>
    </location>
</feature>
<dbReference type="InterPro" id="IPR001680">
    <property type="entry name" value="WD40_rpt"/>
</dbReference>
<gene>
    <name evidence="7" type="ORF">METBIDRAFT_40919</name>
</gene>
<dbReference type="GO" id="GO:0022627">
    <property type="term" value="C:cytosolic small ribosomal subunit"/>
    <property type="evidence" value="ECO:0007669"/>
    <property type="project" value="EnsemblFungi"/>
</dbReference>
<dbReference type="RefSeq" id="XP_018711704.1">
    <property type="nucleotide sequence ID" value="XM_018857331.1"/>
</dbReference>
<dbReference type="GO" id="GO:0045182">
    <property type="term" value="F:translation regulator activity"/>
    <property type="evidence" value="ECO:0007669"/>
    <property type="project" value="InterPro"/>
</dbReference>
<dbReference type="GO" id="GO:0061157">
    <property type="term" value="P:mRNA destabilization"/>
    <property type="evidence" value="ECO:0007669"/>
    <property type="project" value="EnsemblFungi"/>
</dbReference>
<feature type="repeat" description="WD" evidence="6">
    <location>
        <begin position="145"/>
        <end position="188"/>
    </location>
</feature>
<dbReference type="EMBL" id="LXTC01000003">
    <property type="protein sequence ID" value="OBA21194.1"/>
    <property type="molecule type" value="Genomic_DNA"/>
</dbReference>
<dbReference type="GO" id="GO:0030546">
    <property type="term" value="F:signaling receptor activator activity"/>
    <property type="evidence" value="ECO:0007669"/>
    <property type="project" value="EnsemblFungi"/>
</dbReference>
<comment type="similarity">
    <text evidence="1">Belongs to the WD repeat G protein beta family. Ribosomal protein RACK1 subfamily.</text>
</comment>
<evidence type="ECO:0000313" key="8">
    <source>
        <dbReference type="Proteomes" id="UP000092555"/>
    </source>
</evidence>
<sequence>MADQEVLVLRGTLKGHNGWVTSLATNATKPDLLLSGSRDKTLIAWNLTGGEDHEFGVAKKSFIGHSHIVSDVTISADGAYALSGSWDKTLRLWDLETGRSTKRFVGHTGDVLSVSIANNLRQIVSASRDKTVKVWNTIGECMATLSGHKDWVSAVRFSPDKETSTVISASWDKTVKSWDLNDYKLNADFIGHTGYISCITISPDGSLNASAGKDGVIILWDLNTNNTLYTLNASSEVHALAFSPSRYWLAAATSSGIKIFNLQERTLLDELKPEFTVSAKAKEPEAISLAWSADGQNLFAGYTDNIIRVWQVMTSSA</sequence>
<dbReference type="GO" id="GO:0043022">
    <property type="term" value="F:ribosome binding"/>
    <property type="evidence" value="ECO:0007669"/>
    <property type="project" value="EnsemblFungi"/>
</dbReference>
<evidence type="ECO:0000256" key="3">
    <source>
        <dbReference type="ARBA" id="ARBA00022737"/>
    </source>
</evidence>
<dbReference type="GO" id="GO:0003735">
    <property type="term" value="F:structural constituent of ribosome"/>
    <property type="evidence" value="ECO:0007669"/>
    <property type="project" value="EnsemblFungi"/>
</dbReference>
<evidence type="ECO:0000256" key="2">
    <source>
        <dbReference type="ARBA" id="ARBA00022574"/>
    </source>
</evidence>
<keyword evidence="2 6" id="KW-0853">WD repeat</keyword>
<accession>A0A1A0HAP5</accession>
<dbReference type="GO" id="GO:0001965">
    <property type="term" value="F:G-protein alpha-subunit binding"/>
    <property type="evidence" value="ECO:0007669"/>
    <property type="project" value="EnsemblFungi"/>
</dbReference>
<dbReference type="Pfam" id="PF00400">
    <property type="entry name" value="WD40"/>
    <property type="match status" value="7"/>
</dbReference>
<keyword evidence="3" id="KW-0677">Repeat</keyword>
<dbReference type="PROSITE" id="PS50294">
    <property type="entry name" value="WD_REPEATS_REGION"/>
    <property type="match status" value="6"/>
</dbReference>
<dbReference type="GO" id="GO:0140469">
    <property type="term" value="P:GCN2-mediated signaling"/>
    <property type="evidence" value="ECO:0007669"/>
    <property type="project" value="EnsemblFungi"/>
</dbReference>
<feature type="repeat" description="WD" evidence="6">
    <location>
        <begin position="189"/>
        <end position="230"/>
    </location>
</feature>